<gene>
    <name evidence="1" type="ORF">OF897_19495</name>
</gene>
<protein>
    <submittedName>
        <fullName evidence="1">Uncharacterized protein</fullName>
    </submittedName>
</protein>
<reference evidence="1" key="1">
    <citation type="submission" date="2022-10" db="EMBL/GenBank/DDBJ databases">
        <title>Chryseobacterium sp. nov., a novel bacterial species.</title>
        <authorList>
            <person name="Cao Y."/>
        </authorList>
    </citation>
    <scope>NUCLEOTIDE SEQUENCE</scope>
    <source>
        <strain evidence="1">CCTCC AB2015118</strain>
    </source>
</reference>
<proteinExistence type="predicted"/>
<evidence type="ECO:0000313" key="1">
    <source>
        <dbReference type="EMBL" id="MCX8526103.1"/>
    </source>
</evidence>
<keyword evidence="2" id="KW-1185">Reference proteome</keyword>
<comment type="caution">
    <text evidence="1">The sequence shown here is derived from an EMBL/GenBank/DDBJ whole genome shotgun (WGS) entry which is preliminary data.</text>
</comment>
<organism evidence="1 2">
    <name type="scientific">Chryseobacterium formosus</name>
    <dbReference type="NCBI Taxonomy" id="1537363"/>
    <lineage>
        <taxon>Bacteria</taxon>
        <taxon>Pseudomonadati</taxon>
        <taxon>Bacteroidota</taxon>
        <taxon>Flavobacteriia</taxon>
        <taxon>Flavobacteriales</taxon>
        <taxon>Weeksellaceae</taxon>
        <taxon>Chryseobacterium group</taxon>
        <taxon>Chryseobacterium</taxon>
    </lineage>
</organism>
<name>A0ABT3XWV0_9FLAO</name>
<dbReference type="Proteomes" id="UP001073122">
    <property type="component" value="Unassembled WGS sequence"/>
</dbReference>
<accession>A0ABT3XWV0</accession>
<evidence type="ECO:0000313" key="2">
    <source>
        <dbReference type="Proteomes" id="UP001073122"/>
    </source>
</evidence>
<sequence>MKKIFLLSAITTFAFGFSQQNVSITNLQPKTEISVFPLVSITNNKKAEEKINTFLQVSHLENIPNSKKNPFVYTESEKLIYGEPTHFYEWKKLNTSKNILSLSILGESIDGTPIKFNLYKNFDARTGNLINNTDLFQENSVSTVEKLIESKIKKKIDDFLKEITAKKNPDKNTKLQIEIYETCITDNILMYLDYYFENQSITFMAPRCANNLPNLDILDTFYISFSNKELEPYFSEYAKNLLSNNENAIPTKNLNYKLYKGKIEGKNPITLLFSTINEDGSFSAIYWTDDEKRLNTWDGNFTGNHISIIEKDSFDVKTRKWITKSTIEMDLTQNKMSGTWQDFKTKKYLKIELEEL</sequence>
<dbReference type="EMBL" id="JAOVZW010000028">
    <property type="protein sequence ID" value="MCX8526103.1"/>
    <property type="molecule type" value="Genomic_DNA"/>
</dbReference>
<dbReference type="RefSeq" id="WP_267267337.1">
    <property type="nucleotide sequence ID" value="NZ_JAOVZW010000028.1"/>
</dbReference>